<dbReference type="GO" id="GO:0003755">
    <property type="term" value="F:peptidyl-prolyl cis-trans isomerase activity"/>
    <property type="evidence" value="ECO:0007669"/>
    <property type="project" value="UniProtKB-KW"/>
</dbReference>
<dbReference type="PANTHER" id="PTHR10516:SF443">
    <property type="entry name" value="FK506-BINDING PROTEIN 59-RELATED"/>
    <property type="match status" value="1"/>
</dbReference>
<evidence type="ECO:0000313" key="8">
    <source>
        <dbReference type="EMBL" id="SDS05241.1"/>
    </source>
</evidence>
<comment type="catalytic activity">
    <reaction evidence="1 5">
        <text>[protein]-peptidylproline (omega=180) = [protein]-peptidylproline (omega=0)</text>
        <dbReference type="Rhea" id="RHEA:16237"/>
        <dbReference type="Rhea" id="RHEA-COMP:10747"/>
        <dbReference type="Rhea" id="RHEA-COMP:10748"/>
        <dbReference type="ChEBI" id="CHEBI:83833"/>
        <dbReference type="ChEBI" id="CHEBI:83834"/>
        <dbReference type="EC" id="5.2.1.8"/>
    </reaction>
</comment>
<dbReference type="RefSeq" id="WP_083362874.1">
    <property type="nucleotide sequence ID" value="NZ_LT629742.1"/>
</dbReference>
<dbReference type="Proteomes" id="UP000181956">
    <property type="component" value="Chromosome I"/>
</dbReference>
<dbReference type="AlphaFoldDB" id="A0A1H1P1Y9"/>
<dbReference type="InterPro" id="IPR050689">
    <property type="entry name" value="FKBP-type_PPIase"/>
</dbReference>
<dbReference type="OrthoDB" id="25996at2"/>
<keyword evidence="4 5" id="KW-0413">Isomerase</keyword>
<reference evidence="9" key="1">
    <citation type="submission" date="2016-10" db="EMBL/GenBank/DDBJ databases">
        <authorList>
            <person name="Varghese N."/>
            <person name="Submissions S."/>
        </authorList>
    </citation>
    <scope>NUCLEOTIDE SEQUENCE [LARGE SCALE GENOMIC DNA]</scope>
    <source>
        <strain evidence="9">DSM 21772</strain>
    </source>
</reference>
<keyword evidence="3 5" id="KW-0697">Rotamase</keyword>
<evidence type="ECO:0000256" key="2">
    <source>
        <dbReference type="ARBA" id="ARBA00013194"/>
    </source>
</evidence>
<feature type="chain" id="PRO_5038807655" description="peptidylprolyl isomerase" evidence="6">
    <location>
        <begin position="28"/>
        <end position="323"/>
    </location>
</feature>
<dbReference type="PROSITE" id="PS51257">
    <property type="entry name" value="PROKAR_LIPOPROTEIN"/>
    <property type="match status" value="1"/>
</dbReference>
<evidence type="ECO:0000256" key="6">
    <source>
        <dbReference type="SAM" id="SignalP"/>
    </source>
</evidence>
<evidence type="ECO:0000256" key="4">
    <source>
        <dbReference type="ARBA" id="ARBA00023235"/>
    </source>
</evidence>
<name>A0A1H1P1Y9_9MICO</name>
<dbReference type="SUPFAM" id="SSF54534">
    <property type="entry name" value="FKBP-like"/>
    <property type="match status" value="2"/>
</dbReference>
<dbReference type="EMBL" id="LT629742">
    <property type="protein sequence ID" value="SDS05241.1"/>
    <property type="molecule type" value="Genomic_DNA"/>
</dbReference>
<feature type="domain" description="PPIase FKBP-type" evidence="7">
    <location>
        <begin position="232"/>
        <end position="318"/>
    </location>
</feature>
<dbReference type="STRING" id="412690.SAMN04489834_0770"/>
<dbReference type="PROSITE" id="PS50059">
    <property type="entry name" value="FKBP_PPIASE"/>
    <property type="match status" value="1"/>
</dbReference>
<evidence type="ECO:0000256" key="1">
    <source>
        <dbReference type="ARBA" id="ARBA00000971"/>
    </source>
</evidence>
<organism evidence="8 9">
    <name type="scientific">Microterricola viridarii</name>
    <dbReference type="NCBI Taxonomy" id="412690"/>
    <lineage>
        <taxon>Bacteria</taxon>
        <taxon>Bacillati</taxon>
        <taxon>Actinomycetota</taxon>
        <taxon>Actinomycetes</taxon>
        <taxon>Micrococcales</taxon>
        <taxon>Microbacteriaceae</taxon>
        <taxon>Microterricola</taxon>
    </lineage>
</organism>
<dbReference type="EC" id="5.2.1.8" evidence="2 5"/>
<keyword evidence="6" id="KW-0732">Signal</keyword>
<keyword evidence="9" id="KW-1185">Reference proteome</keyword>
<sequence>MKKTSPLGRLAPLALLAASALVLTGCASGESNSTASPSSSAEACGEYTSGSQSKSVKVTGDHGSEVTAEFKTPFTATELQRTIVEEGDGEVTAPGQTVELRINVFGGNTGELAISETSEFIAGDPQIFPAFIAGIDCVPVGSRVVTTVPADELFGDAGSEGLGIAGGESVVIVTDVLSIVPPLTPAAWTENPPTVQFNGDEPPVLTLPEGGPRPELLIDVIEEGDGATVKAGDSVTVNYQGTNWDTGEIFDQSYGKQPATFATTGVVKGFGAALVGQKVGTKLVVSIPPEYGYGVAGSSEHELAGQTLVFVIEILDVASTPAQ</sequence>
<evidence type="ECO:0000256" key="3">
    <source>
        <dbReference type="ARBA" id="ARBA00023110"/>
    </source>
</evidence>
<protein>
    <recommendedName>
        <fullName evidence="2 5">peptidylprolyl isomerase</fullName>
        <ecNumber evidence="2 5">5.2.1.8</ecNumber>
    </recommendedName>
</protein>
<evidence type="ECO:0000313" key="9">
    <source>
        <dbReference type="Proteomes" id="UP000181956"/>
    </source>
</evidence>
<evidence type="ECO:0000259" key="7">
    <source>
        <dbReference type="PROSITE" id="PS50059"/>
    </source>
</evidence>
<proteinExistence type="predicted"/>
<gene>
    <name evidence="8" type="ORF">SAMN04489834_0770</name>
</gene>
<dbReference type="InterPro" id="IPR001179">
    <property type="entry name" value="PPIase_FKBP_dom"/>
</dbReference>
<feature type="signal peptide" evidence="6">
    <location>
        <begin position="1"/>
        <end position="27"/>
    </location>
</feature>
<dbReference type="InterPro" id="IPR046357">
    <property type="entry name" value="PPIase_dom_sf"/>
</dbReference>
<dbReference type="Gene3D" id="3.10.50.40">
    <property type="match status" value="2"/>
</dbReference>
<accession>A0A1H1P1Y9</accession>
<dbReference type="Pfam" id="PF00254">
    <property type="entry name" value="FKBP_C"/>
    <property type="match status" value="1"/>
</dbReference>
<evidence type="ECO:0000256" key="5">
    <source>
        <dbReference type="PROSITE-ProRule" id="PRU00277"/>
    </source>
</evidence>
<dbReference type="PANTHER" id="PTHR10516">
    <property type="entry name" value="PEPTIDYL-PROLYL CIS-TRANS ISOMERASE"/>
    <property type="match status" value="1"/>
</dbReference>